<dbReference type="GO" id="GO:0043295">
    <property type="term" value="F:glutathione binding"/>
    <property type="evidence" value="ECO:0007669"/>
    <property type="project" value="TreeGrafter"/>
</dbReference>
<keyword evidence="6" id="KW-1185">Reference proteome</keyword>
<protein>
    <recommendedName>
        <fullName evidence="1">glutathione transferase</fullName>
        <ecNumber evidence="1">2.5.1.18</ecNumber>
    </recommendedName>
</protein>
<evidence type="ECO:0000313" key="5">
    <source>
        <dbReference type="EMBL" id="OWV31865.1"/>
    </source>
</evidence>
<dbReference type="InterPro" id="IPR036282">
    <property type="entry name" value="Glutathione-S-Trfase_C_sf"/>
</dbReference>
<dbReference type="Proteomes" id="UP000198462">
    <property type="component" value="Unassembled WGS sequence"/>
</dbReference>
<dbReference type="AlphaFoldDB" id="A0A219B0K8"/>
<name>A0A219B0K8_9SPHN</name>
<dbReference type="GO" id="GO:0005737">
    <property type="term" value="C:cytoplasm"/>
    <property type="evidence" value="ECO:0007669"/>
    <property type="project" value="TreeGrafter"/>
</dbReference>
<dbReference type="Gene3D" id="1.20.1050.10">
    <property type="match status" value="1"/>
</dbReference>
<dbReference type="EMBL" id="NFZT01000007">
    <property type="protein sequence ID" value="OWV31865.1"/>
    <property type="molecule type" value="Genomic_DNA"/>
</dbReference>
<dbReference type="PROSITE" id="PS50405">
    <property type="entry name" value="GST_CTER"/>
    <property type="match status" value="1"/>
</dbReference>
<sequence length="217" mass="23716">MKLFGATLSPFVRKTAAFLNEKGLNWDHAPIGLGSQDEEFLECSPFGKIPGFRDGEVKLSDSTAICVYLDAAYPEPRLIPERAEDRARAIWWDEIADTVLVAGVGKMFFNLVVAPRFLKQKGDEGVAEEGRGEVMKFMEFFEARAPEPGSFLVGGALTLADISMASPFVNVEHVGVAIPDSLSRTRAWVAAMHERESFAAMVAAERKIMAGEFGVKG</sequence>
<evidence type="ECO:0000256" key="2">
    <source>
        <dbReference type="ARBA" id="ARBA00022679"/>
    </source>
</evidence>
<dbReference type="InterPro" id="IPR010987">
    <property type="entry name" value="Glutathione-S-Trfase_C-like"/>
</dbReference>
<dbReference type="SFLD" id="SFLDG00358">
    <property type="entry name" value="Main_(cytGST)"/>
    <property type="match status" value="1"/>
</dbReference>
<evidence type="ECO:0000313" key="6">
    <source>
        <dbReference type="Proteomes" id="UP000198462"/>
    </source>
</evidence>
<evidence type="ECO:0000259" key="4">
    <source>
        <dbReference type="PROSITE" id="PS50405"/>
    </source>
</evidence>
<dbReference type="InterPro" id="IPR040079">
    <property type="entry name" value="Glutathione_S-Trfase"/>
</dbReference>
<accession>A0A219B0K8</accession>
<feature type="domain" description="GST C-terminal" evidence="4">
    <location>
        <begin position="82"/>
        <end position="213"/>
    </location>
</feature>
<proteinExistence type="predicted"/>
<keyword evidence="2" id="KW-0808">Transferase</keyword>
<dbReference type="InterPro" id="IPR036249">
    <property type="entry name" value="Thioredoxin-like_sf"/>
</dbReference>
<comment type="caution">
    <text evidence="5">The sequence shown here is derived from an EMBL/GenBank/DDBJ whole genome shotgun (WGS) entry which is preliminary data.</text>
</comment>
<dbReference type="Pfam" id="PF00043">
    <property type="entry name" value="GST_C"/>
    <property type="match status" value="1"/>
</dbReference>
<dbReference type="EC" id="2.5.1.18" evidence="1"/>
<dbReference type="PANTHER" id="PTHR43900">
    <property type="entry name" value="GLUTATHIONE S-TRANSFERASE RHO"/>
    <property type="match status" value="1"/>
</dbReference>
<dbReference type="PANTHER" id="PTHR43900:SF97">
    <property type="entry name" value="GLUTATHIONE TRANSFERASE"/>
    <property type="match status" value="1"/>
</dbReference>
<dbReference type="SUPFAM" id="SSF47616">
    <property type="entry name" value="GST C-terminal domain-like"/>
    <property type="match status" value="1"/>
</dbReference>
<organism evidence="5 6">
    <name type="scientific">Pacificimonas flava</name>
    <dbReference type="NCBI Taxonomy" id="1234595"/>
    <lineage>
        <taxon>Bacteria</taxon>
        <taxon>Pseudomonadati</taxon>
        <taxon>Pseudomonadota</taxon>
        <taxon>Alphaproteobacteria</taxon>
        <taxon>Sphingomonadales</taxon>
        <taxon>Sphingosinicellaceae</taxon>
        <taxon>Pacificimonas</taxon>
    </lineage>
</organism>
<dbReference type="GO" id="GO:0004364">
    <property type="term" value="F:glutathione transferase activity"/>
    <property type="evidence" value="ECO:0007669"/>
    <property type="project" value="UniProtKB-EC"/>
</dbReference>
<dbReference type="Gene3D" id="3.40.30.10">
    <property type="entry name" value="Glutaredoxin"/>
    <property type="match status" value="1"/>
</dbReference>
<reference evidence="6" key="1">
    <citation type="submission" date="2017-05" db="EMBL/GenBank/DDBJ databases">
        <authorList>
            <person name="Lin X."/>
        </authorList>
    </citation>
    <scope>NUCLEOTIDE SEQUENCE [LARGE SCALE GENOMIC DNA]</scope>
    <source>
        <strain evidence="6">JLT2012</strain>
    </source>
</reference>
<feature type="domain" description="GST N-terminal" evidence="3">
    <location>
        <begin position="1"/>
        <end position="77"/>
    </location>
</feature>
<dbReference type="CDD" id="cd00299">
    <property type="entry name" value="GST_C_family"/>
    <property type="match status" value="1"/>
</dbReference>
<dbReference type="OrthoDB" id="9782992at2"/>
<dbReference type="RefSeq" id="WP_088713659.1">
    <property type="nucleotide sequence ID" value="NZ_NFZT01000007.1"/>
</dbReference>
<gene>
    <name evidence="5" type="ORF">B5C34_15295</name>
</gene>
<dbReference type="SFLD" id="SFLDS00019">
    <property type="entry name" value="Glutathione_Transferase_(cytos"/>
    <property type="match status" value="1"/>
</dbReference>
<evidence type="ECO:0000256" key="1">
    <source>
        <dbReference type="ARBA" id="ARBA00012452"/>
    </source>
</evidence>
<dbReference type="Pfam" id="PF13417">
    <property type="entry name" value="GST_N_3"/>
    <property type="match status" value="1"/>
</dbReference>
<dbReference type="InterPro" id="IPR004046">
    <property type="entry name" value="GST_C"/>
</dbReference>
<dbReference type="PROSITE" id="PS50404">
    <property type="entry name" value="GST_NTER"/>
    <property type="match status" value="1"/>
</dbReference>
<evidence type="ECO:0000259" key="3">
    <source>
        <dbReference type="PROSITE" id="PS50404"/>
    </source>
</evidence>
<dbReference type="CDD" id="cd00570">
    <property type="entry name" value="GST_N_family"/>
    <property type="match status" value="1"/>
</dbReference>
<dbReference type="SUPFAM" id="SSF52833">
    <property type="entry name" value="Thioredoxin-like"/>
    <property type="match status" value="1"/>
</dbReference>
<dbReference type="InterPro" id="IPR004045">
    <property type="entry name" value="Glutathione_S-Trfase_N"/>
</dbReference>